<dbReference type="Gene3D" id="1.20.272.10">
    <property type="match status" value="1"/>
</dbReference>
<dbReference type="InterPro" id="IPR027417">
    <property type="entry name" value="P-loop_NTPase"/>
</dbReference>
<sequence>MLWTRKYAPNDLNNFKTHNEVVSVFRSFTIDTVPNLVIYGSSGSNKKTLVYALARKMYGKELELRRVNHEIQINSTKIEISYMESNEVIVINPSAYKNRDRVVVQHIIKKAAESRPITSFFSSRLKGHRLIIIEQAENLSKDAQAALRITMEQYSSHFKIFMICSGINTIIEPIKSRNLFIRCRKFKNEEIKEILKEIAEKEQVTIDEEIASQIAENAQGDCKRAISVLELHTVINQSSVGKRSKLDLTNFKLAWEEKLEKVVKMIREGKVENLVKIRDELYDVVVQNIDPLLIMQTIHRFLENHCIKAKSESIDLLLKYQERIKLGTKPLFHIEAYVANMMYVISRN</sequence>
<dbReference type="InterPro" id="IPR050238">
    <property type="entry name" value="DNA_Rep/Repair_Clamp_Loader"/>
</dbReference>
<dbReference type="GO" id="GO:0003677">
    <property type="term" value="F:DNA binding"/>
    <property type="evidence" value="ECO:0007669"/>
    <property type="project" value="InterPro"/>
</dbReference>
<accession>A0A1Y1SA72</accession>
<dbReference type="PANTHER" id="PTHR11669:SF1">
    <property type="entry name" value="REPLICATION FACTOR C SUBUNIT 3"/>
    <property type="match status" value="1"/>
</dbReference>
<protein>
    <submittedName>
        <fullName evidence="2">DNA rep factor C sub</fullName>
    </submittedName>
</protein>
<dbReference type="Gene3D" id="3.40.50.300">
    <property type="entry name" value="P-loop containing nucleotide triphosphate hydrolases"/>
    <property type="match status" value="1"/>
</dbReference>
<comment type="caution">
    <text evidence="2">The sequence shown here is derived from an EMBL/GenBank/DDBJ whole genome shotgun (WGS) entry which is preliminary data.</text>
</comment>
<reference evidence="2 3" key="1">
    <citation type="journal article" date="2017" name="Environ. Microbiol.">
        <title>Decay of the glycolytic pathway and adaptation to intranuclear parasitism within Enterocytozoonidae microsporidia.</title>
        <authorList>
            <person name="Wiredu Boakye D."/>
            <person name="Jaroenlak P."/>
            <person name="Prachumwat A."/>
            <person name="Williams T.A."/>
            <person name="Bateman K.S."/>
            <person name="Itsathitphaisarn O."/>
            <person name="Sritunyalucksana K."/>
            <person name="Paszkiewicz K.H."/>
            <person name="Moore K.A."/>
            <person name="Stentiford G.D."/>
            <person name="Williams B.A."/>
        </authorList>
    </citation>
    <scope>NUCLEOTIDE SEQUENCE [LARGE SCALE GENOMIC DNA]</scope>
    <source>
        <strain evidence="2 3">GB1</strain>
    </source>
</reference>
<dbReference type="VEuPathDB" id="MicrosporidiaDB:ECANGB1_2519"/>
<keyword evidence="1" id="KW-0235">DNA replication</keyword>
<name>A0A1Y1SA72_9MICR</name>
<organism evidence="2 3">
    <name type="scientific">Enterospora canceri</name>
    <dbReference type="NCBI Taxonomy" id="1081671"/>
    <lineage>
        <taxon>Eukaryota</taxon>
        <taxon>Fungi</taxon>
        <taxon>Fungi incertae sedis</taxon>
        <taxon>Microsporidia</taxon>
        <taxon>Enterocytozoonidae</taxon>
        <taxon>Enterospora</taxon>
    </lineage>
</organism>
<dbReference type="PANTHER" id="PTHR11669">
    <property type="entry name" value="REPLICATION FACTOR C / DNA POLYMERASE III GAMMA-TAU SUBUNIT"/>
    <property type="match status" value="1"/>
</dbReference>
<dbReference type="GO" id="GO:0005634">
    <property type="term" value="C:nucleus"/>
    <property type="evidence" value="ECO:0007669"/>
    <property type="project" value="TreeGrafter"/>
</dbReference>
<evidence type="ECO:0000256" key="1">
    <source>
        <dbReference type="ARBA" id="ARBA00022705"/>
    </source>
</evidence>
<dbReference type="SUPFAM" id="SSF48019">
    <property type="entry name" value="post-AAA+ oligomerization domain-like"/>
    <property type="match status" value="1"/>
</dbReference>
<dbReference type="GO" id="GO:0005663">
    <property type="term" value="C:DNA replication factor C complex"/>
    <property type="evidence" value="ECO:0007669"/>
    <property type="project" value="TreeGrafter"/>
</dbReference>
<dbReference type="SUPFAM" id="SSF52540">
    <property type="entry name" value="P-loop containing nucleoside triphosphate hydrolases"/>
    <property type="match status" value="1"/>
</dbReference>
<proteinExistence type="predicted"/>
<keyword evidence="3" id="KW-1185">Reference proteome</keyword>
<dbReference type="GO" id="GO:0006281">
    <property type="term" value="P:DNA repair"/>
    <property type="evidence" value="ECO:0007669"/>
    <property type="project" value="TreeGrafter"/>
</dbReference>
<dbReference type="OrthoDB" id="761538at2759"/>
<dbReference type="GO" id="GO:0006271">
    <property type="term" value="P:DNA strand elongation involved in DNA replication"/>
    <property type="evidence" value="ECO:0007669"/>
    <property type="project" value="UniProtKB-ARBA"/>
</dbReference>
<dbReference type="Pfam" id="PF22534">
    <property type="entry name" value="RFC_C"/>
    <property type="match status" value="1"/>
</dbReference>
<dbReference type="InterPro" id="IPR008921">
    <property type="entry name" value="DNA_pol3_clamp-load_cplx_C"/>
</dbReference>
<dbReference type="GO" id="GO:0031391">
    <property type="term" value="C:Elg1 RFC-like complex"/>
    <property type="evidence" value="ECO:0007669"/>
    <property type="project" value="UniProtKB-ARBA"/>
</dbReference>
<evidence type="ECO:0000313" key="3">
    <source>
        <dbReference type="Proteomes" id="UP000192639"/>
    </source>
</evidence>
<evidence type="ECO:0000313" key="2">
    <source>
        <dbReference type="EMBL" id="ORD95093.1"/>
    </source>
</evidence>
<dbReference type="Gene3D" id="1.10.8.60">
    <property type="match status" value="1"/>
</dbReference>
<gene>
    <name evidence="2" type="ORF">ECANGB1_2519</name>
</gene>
<dbReference type="Proteomes" id="UP000192639">
    <property type="component" value="Unassembled WGS sequence"/>
</dbReference>
<dbReference type="AlphaFoldDB" id="A0A1Y1SA72"/>
<dbReference type="GO" id="GO:0003689">
    <property type="term" value="F:DNA clamp loader activity"/>
    <property type="evidence" value="ECO:0007669"/>
    <property type="project" value="TreeGrafter"/>
</dbReference>
<dbReference type="EMBL" id="LWDP01000003">
    <property type="protein sequence ID" value="ORD95093.1"/>
    <property type="molecule type" value="Genomic_DNA"/>
</dbReference>